<proteinExistence type="predicted"/>
<feature type="transmembrane region" description="Helical" evidence="5">
    <location>
        <begin position="268"/>
        <end position="285"/>
    </location>
</feature>
<dbReference type="KEGG" id="scyp:JYB88_05930"/>
<dbReference type="Proteomes" id="UP000663281">
    <property type="component" value="Chromosome"/>
</dbReference>
<gene>
    <name evidence="7" type="ORF">JYB88_05930</name>
</gene>
<feature type="transmembrane region" description="Helical" evidence="5">
    <location>
        <begin position="58"/>
        <end position="80"/>
    </location>
</feature>
<dbReference type="GO" id="GO:0016020">
    <property type="term" value="C:membrane"/>
    <property type="evidence" value="ECO:0007669"/>
    <property type="project" value="UniProtKB-SubCell"/>
</dbReference>
<name>A0A974XML1_9GAMM</name>
<keyword evidence="8" id="KW-1185">Reference proteome</keyword>
<evidence type="ECO:0000313" key="8">
    <source>
        <dbReference type="Proteomes" id="UP000663281"/>
    </source>
</evidence>
<feature type="transmembrane region" description="Helical" evidence="5">
    <location>
        <begin position="33"/>
        <end position="51"/>
    </location>
</feature>
<dbReference type="InterPro" id="IPR050638">
    <property type="entry name" value="AA-Vitamin_Transporters"/>
</dbReference>
<dbReference type="PANTHER" id="PTHR32322">
    <property type="entry name" value="INNER MEMBRANE TRANSPORTER"/>
    <property type="match status" value="1"/>
</dbReference>
<evidence type="ECO:0000256" key="2">
    <source>
        <dbReference type="ARBA" id="ARBA00022692"/>
    </source>
</evidence>
<feature type="transmembrane region" description="Helical" evidence="5">
    <location>
        <begin position="236"/>
        <end position="256"/>
    </location>
</feature>
<evidence type="ECO:0000256" key="5">
    <source>
        <dbReference type="SAM" id="Phobius"/>
    </source>
</evidence>
<evidence type="ECO:0000256" key="4">
    <source>
        <dbReference type="ARBA" id="ARBA00023136"/>
    </source>
</evidence>
<feature type="transmembrane region" description="Helical" evidence="5">
    <location>
        <begin position="115"/>
        <end position="132"/>
    </location>
</feature>
<feature type="transmembrane region" description="Helical" evidence="5">
    <location>
        <begin position="138"/>
        <end position="159"/>
    </location>
</feature>
<evidence type="ECO:0000259" key="6">
    <source>
        <dbReference type="Pfam" id="PF00892"/>
    </source>
</evidence>
<dbReference type="AlphaFoldDB" id="A0A974XML1"/>
<feature type="domain" description="EamA" evidence="6">
    <location>
        <begin position="7"/>
        <end position="131"/>
    </location>
</feature>
<organism evidence="7 8">
    <name type="scientific">Shewanella cyperi</name>
    <dbReference type="NCBI Taxonomy" id="2814292"/>
    <lineage>
        <taxon>Bacteria</taxon>
        <taxon>Pseudomonadati</taxon>
        <taxon>Pseudomonadota</taxon>
        <taxon>Gammaproteobacteria</taxon>
        <taxon>Alteromonadales</taxon>
        <taxon>Shewanellaceae</taxon>
        <taxon>Shewanella</taxon>
    </lineage>
</organism>
<accession>A0A974XML1</accession>
<feature type="transmembrane region" description="Helical" evidence="5">
    <location>
        <begin position="210"/>
        <end position="229"/>
    </location>
</feature>
<dbReference type="PANTHER" id="PTHR32322:SF9">
    <property type="entry name" value="AMINO-ACID METABOLITE EFFLUX PUMP-RELATED"/>
    <property type="match status" value="1"/>
</dbReference>
<dbReference type="RefSeq" id="WP_207325810.1">
    <property type="nucleotide sequence ID" value="NZ_CP071504.1"/>
</dbReference>
<evidence type="ECO:0000256" key="3">
    <source>
        <dbReference type="ARBA" id="ARBA00022989"/>
    </source>
</evidence>
<keyword evidence="4 5" id="KW-0472">Membrane</keyword>
<evidence type="ECO:0000313" key="7">
    <source>
        <dbReference type="EMBL" id="QSX31176.1"/>
    </source>
</evidence>
<dbReference type="Pfam" id="PF00892">
    <property type="entry name" value="EamA"/>
    <property type="match status" value="2"/>
</dbReference>
<dbReference type="SUPFAM" id="SSF103481">
    <property type="entry name" value="Multidrug resistance efflux transporter EmrE"/>
    <property type="match status" value="2"/>
</dbReference>
<keyword evidence="3 5" id="KW-1133">Transmembrane helix</keyword>
<feature type="transmembrane region" description="Helical" evidence="5">
    <location>
        <begin position="171"/>
        <end position="190"/>
    </location>
</feature>
<dbReference type="InterPro" id="IPR000620">
    <property type="entry name" value="EamA_dom"/>
</dbReference>
<comment type="subcellular location">
    <subcellularLocation>
        <location evidence="1">Membrane</location>
        <topology evidence="1">Multi-pass membrane protein</topology>
    </subcellularLocation>
</comment>
<feature type="transmembrane region" description="Helical" evidence="5">
    <location>
        <begin position="7"/>
        <end position="27"/>
    </location>
</feature>
<reference evidence="7 8" key="1">
    <citation type="submission" date="2021-03" db="EMBL/GenBank/DDBJ databases">
        <title>Novel species identification of genus Shewanella.</title>
        <authorList>
            <person name="Liu G."/>
            <person name="Zhang Q."/>
        </authorList>
    </citation>
    <scope>NUCLEOTIDE SEQUENCE [LARGE SCALE GENOMIC DNA]</scope>
    <source>
        <strain evidence="7 8">FJAT-53726</strain>
    </source>
</reference>
<protein>
    <submittedName>
        <fullName evidence="7">EamA family transporter</fullName>
    </submittedName>
</protein>
<keyword evidence="2 5" id="KW-0812">Transmembrane</keyword>
<sequence length="303" mass="33261">MDLKSLGCALLVVFIWGMNFSVIKFGLEELPPIMFSGLRFLIVALPAVFFVPFPKTSAWNIVGVGLFLGVLKFGLLFVAMKADVSAGLASLLLQAQVIFTILLSVLLWKEAISRFQALGMLLASAGFCLFFLNSQGNATIVGVSMILCAALFWAVSNLIMKRMGQVNLLHFMVWVSLIPPLPLFVLSYLFETQHPLALLAATTAKTWISLAYVGYVSTLIAFALWGWLLRNHSAATVTPFALLIPVVGMLGSGLLLDERLTGLEMTGSSLILFGLSISILGQRLFNGIYQRRQHLNRLEREDC</sequence>
<evidence type="ECO:0000256" key="1">
    <source>
        <dbReference type="ARBA" id="ARBA00004141"/>
    </source>
</evidence>
<feature type="transmembrane region" description="Helical" evidence="5">
    <location>
        <begin position="86"/>
        <end position="108"/>
    </location>
</feature>
<dbReference type="EMBL" id="CP071504">
    <property type="protein sequence ID" value="QSX31176.1"/>
    <property type="molecule type" value="Genomic_DNA"/>
</dbReference>
<feature type="domain" description="EamA" evidence="6">
    <location>
        <begin position="142"/>
        <end position="278"/>
    </location>
</feature>
<dbReference type="InterPro" id="IPR037185">
    <property type="entry name" value="EmrE-like"/>
</dbReference>